<dbReference type="EMBL" id="FWZX01000023">
    <property type="protein sequence ID" value="SMF60909.1"/>
    <property type="molecule type" value="Genomic_DNA"/>
</dbReference>
<accession>A0A1Y6CFQ5</accession>
<sequence>MADQSYRQTGLVLQRGGTASPQQVRDLQRDLRALGYLYKDIDGIFGSGTEAALQALSHDLLHNDGSGSDGPAPIAVRDYNRGRVATVTGACDEAFAACIGDLLDEPAFGRVPAAENAAEANAALLEELSGERSEVAPMPFQLGIFEQESGGKHYREPSGGNEDNFVVVGLDRNDSAASEAVTSRGYGIGQYTFFHHPPSRDEIAGRVDSPSGNVEAARSELRAKFDGFVNGSTSGTRADDRIAEVGTGPLRLCRYPAGDARYMSDCLTCLRQAGAVDIREGEPVYEGSTTLWAPTQYYASASYSGVPRRAAVGCDWPYAVRRYNGSGINSYHYQARVLLHMLQQG</sequence>
<dbReference type="Gene3D" id="1.10.101.10">
    <property type="entry name" value="PGBD-like superfamily/PGBD"/>
    <property type="match status" value="1"/>
</dbReference>
<dbReference type="InterPro" id="IPR036366">
    <property type="entry name" value="PGBDSf"/>
</dbReference>
<dbReference type="AlphaFoldDB" id="A0A1Y6CFQ5"/>
<dbReference type="Proteomes" id="UP000192917">
    <property type="component" value="Unassembled WGS sequence"/>
</dbReference>
<gene>
    <name evidence="2" type="ORF">SAMN05428998_123109</name>
</gene>
<keyword evidence="3" id="KW-1185">Reference proteome</keyword>
<name>A0A1Y6CFQ5_9PROT</name>
<dbReference type="SUPFAM" id="SSF47090">
    <property type="entry name" value="PGBD-like"/>
    <property type="match status" value="1"/>
</dbReference>
<proteinExistence type="predicted"/>
<reference evidence="2 3" key="1">
    <citation type="submission" date="2017-04" db="EMBL/GenBank/DDBJ databases">
        <authorList>
            <person name="Afonso C.L."/>
            <person name="Miller P.J."/>
            <person name="Scott M.A."/>
            <person name="Spackman E."/>
            <person name="Goraichik I."/>
            <person name="Dimitrov K.M."/>
            <person name="Suarez D.L."/>
            <person name="Swayne D.E."/>
        </authorList>
    </citation>
    <scope>NUCLEOTIDE SEQUENCE [LARGE SCALE GENOMIC DNA]</scope>
    <source>
        <strain evidence="2 3">USBA 355</strain>
    </source>
</reference>
<dbReference type="STRING" id="560819.SAMN05428998_123109"/>
<dbReference type="InterPro" id="IPR002477">
    <property type="entry name" value="Peptidoglycan-bd-like"/>
</dbReference>
<organism evidence="2 3">
    <name type="scientific">Tistlia consotensis USBA 355</name>
    <dbReference type="NCBI Taxonomy" id="560819"/>
    <lineage>
        <taxon>Bacteria</taxon>
        <taxon>Pseudomonadati</taxon>
        <taxon>Pseudomonadota</taxon>
        <taxon>Alphaproteobacteria</taxon>
        <taxon>Rhodospirillales</taxon>
        <taxon>Rhodovibrionaceae</taxon>
        <taxon>Tistlia</taxon>
    </lineage>
</organism>
<evidence type="ECO:0000313" key="3">
    <source>
        <dbReference type="Proteomes" id="UP000192917"/>
    </source>
</evidence>
<protein>
    <submittedName>
        <fullName evidence="2">Putative peptidoglycan binding domain-containing protein</fullName>
    </submittedName>
</protein>
<evidence type="ECO:0000313" key="2">
    <source>
        <dbReference type="EMBL" id="SMF60909.1"/>
    </source>
</evidence>
<dbReference type="Pfam" id="PF01471">
    <property type="entry name" value="PG_binding_1"/>
    <property type="match status" value="1"/>
</dbReference>
<feature type="domain" description="Peptidoglycan binding-like" evidence="1">
    <location>
        <begin position="22"/>
        <end position="55"/>
    </location>
</feature>
<evidence type="ECO:0000259" key="1">
    <source>
        <dbReference type="Pfam" id="PF01471"/>
    </source>
</evidence>
<dbReference type="RefSeq" id="WP_085125039.1">
    <property type="nucleotide sequence ID" value="NZ_FWZX01000023.1"/>
</dbReference>
<dbReference type="InterPro" id="IPR036365">
    <property type="entry name" value="PGBD-like_sf"/>
</dbReference>